<comment type="caution">
    <text evidence="1">The sequence shown here is derived from an EMBL/GenBank/DDBJ whole genome shotgun (WGS) entry which is preliminary data.</text>
</comment>
<organism evidence="1 2">
    <name type="scientific">Kickxella alabastrina</name>
    <dbReference type="NCBI Taxonomy" id="61397"/>
    <lineage>
        <taxon>Eukaryota</taxon>
        <taxon>Fungi</taxon>
        <taxon>Fungi incertae sedis</taxon>
        <taxon>Zoopagomycota</taxon>
        <taxon>Kickxellomycotina</taxon>
        <taxon>Kickxellomycetes</taxon>
        <taxon>Kickxellales</taxon>
        <taxon>Kickxellaceae</taxon>
        <taxon>Kickxella</taxon>
    </lineage>
</organism>
<keyword evidence="2" id="KW-1185">Reference proteome</keyword>
<evidence type="ECO:0000313" key="2">
    <source>
        <dbReference type="Proteomes" id="UP001150581"/>
    </source>
</evidence>
<proteinExistence type="predicted"/>
<gene>
    <name evidence="1" type="ORF">LPJ66_000468</name>
</gene>
<dbReference type="Proteomes" id="UP001150581">
    <property type="component" value="Unassembled WGS sequence"/>
</dbReference>
<evidence type="ECO:0000313" key="1">
    <source>
        <dbReference type="EMBL" id="KAJ1901857.1"/>
    </source>
</evidence>
<dbReference type="EMBL" id="JANBPG010000013">
    <property type="protein sequence ID" value="KAJ1901857.1"/>
    <property type="molecule type" value="Genomic_DNA"/>
</dbReference>
<sequence>MPAILQVTNYSNANIDAGNIGKTQQQQRQAEVRPKPTWWRIVNGDSGTNNLRGKGERSAIVSSVRYDIFGRTRKQRKLPRIPSSKIAVLSGIDLLMHSLWIINTSATKTDAGCTASLFFYHWIQLFYLFFLGSFVSRSTMRLRNLQPIQPQGQRRTDMIYCVSTLAASLVLSLLPAIMSRSQYDDEVMFCWLVRSDPIAVRWLWMTLNTWVVLSLIFLIANSIHVGVILTNERKDLLSFITRPMPPMASGDHRIRAKELALQSLFISHASGASTMGRSQQMFGASTPMQYYYAGNHHMVVASGMRSKHEHAASSDKPPSNLAADFGIKATPLASIDLFAVQRATGGGMAARGADAGKRYSSPLAYPPTHPVALAHEALHGRRPAASPSTQSFAAPCSCHSNAQTTGACDACRHGSLVSMHHGSARNSEVLQCSMSQYAMGRTRQWAHDTSGSGSRLSNGSSIGIHGGPTLSAPRPNSMFPAEKQARASSHLYMGSGLLAANDSKSSRVYSLQPWDSSQRLIHKHSFNSSIAAPTESVEASADRRPLYGFYAQRPVAGHSNLSKEVRLHCAPKHMSMPVAISSTSRLSSEGASGAVFPWIDNGQRRPSIAAAAAAAIRRQHARQNSVPRNYNSEKSTRQQPNNMQPQATPRRKAPRRHHCSMDPRVLAAAASGRSICMPSIHEDFVRADDDDSMTSPSIYAQYPGEYRWRTLSPSSFALSLDRSAEYPMSGAPDPTAHTDAITAPATLATRTASPRAQDAPQPRQPLKPTASGWVCTFGVACRRLLSTPFPLFCRQHKPHGQMQRIERRVHTLVATGALRVAMRAMVPLLTQLCMVIWSTMHSLIPVSSNKDSVLYAVAILLLSLQGLLDMALYFIFDTHSHTSEVSLLSYNYPVFSPSHPAHAMSNGKNGRSPDASCTRAHRPSLQNLPGDVYYGSSMSCDSHDAHLKHHLYYCQQQQQQQQHRQMQSSEDISGDNIGGKTVRAAINATTNAADRKFTFNIDSLNIRRVDRTSNAMQSDTLHGSDSMAWSHIDGLSMRDAKSSISILSATAPAHNQHHRPILNDWEEIELEDIAHSADYPPHAGNWSDSNIGRRDM</sequence>
<name>A0ACC1IW33_9FUNG</name>
<protein>
    <submittedName>
        <fullName evidence="1">Uncharacterized protein</fullName>
    </submittedName>
</protein>
<accession>A0ACC1IW33</accession>
<reference evidence="1" key="1">
    <citation type="submission" date="2022-07" db="EMBL/GenBank/DDBJ databases">
        <title>Phylogenomic reconstructions and comparative analyses of Kickxellomycotina fungi.</title>
        <authorList>
            <person name="Reynolds N.K."/>
            <person name="Stajich J.E."/>
            <person name="Barry K."/>
            <person name="Grigoriev I.V."/>
            <person name="Crous P."/>
            <person name="Smith M.E."/>
        </authorList>
    </citation>
    <scope>NUCLEOTIDE SEQUENCE</scope>
    <source>
        <strain evidence="1">Benny 63K</strain>
    </source>
</reference>